<reference evidence="14 15" key="1">
    <citation type="journal article" date="2016" name="DNA Res.">
        <title>The draft genome of MD-2 pineapple using hybrid error correction of long reads.</title>
        <authorList>
            <person name="Redwan R.M."/>
            <person name="Saidin A."/>
            <person name="Kumar S.V."/>
        </authorList>
    </citation>
    <scope>NUCLEOTIDE SEQUENCE [LARGE SCALE GENOMIC DNA]</scope>
    <source>
        <strain evidence="15">cv. MD2</strain>
        <tissue evidence="14">Leaf</tissue>
    </source>
</reference>
<proteinExistence type="predicted"/>
<evidence type="ECO:0000256" key="7">
    <source>
        <dbReference type="ARBA" id="ARBA00022786"/>
    </source>
</evidence>
<comment type="catalytic activity">
    <reaction evidence="1">
        <text>S-ubiquitinyl-[E2 ubiquitin-conjugating enzyme]-L-cysteine + [acceptor protein]-L-lysine = [E2 ubiquitin-conjugating enzyme]-L-cysteine + N(6)-ubiquitinyl-[acceptor protein]-L-lysine.</text>
        <dbReference type="EC" id="2.3.2.27"/>
    </reaction>
</comment>
<dbReference type="InterPro" id="IPR057425">
    <property type="entry name" value="DUF2921_N"/>
</dbReference>
<comment type="caution">
    <text evidence="14">The sequence shown here is derived from an EMBL/GenBank/DDBJ whole genome shotgun (WGS) entry which is preliminary data.</text>
</comment>
<evidence type="ECO:0000256" key="3">
    <source>
        <dbReference type="ARBA" id="ARBA00004906"/>
    </source>
</evidence>
<feature type="domain" description="DUF2921" evidence="13">
    <location>
        <begin position="265"/>
        <end position="408"/>
    </location>
</feature>
<dbReference type="STRING" id="4615.A0A199UP31"/>
<evidence type="ECO:0000259" key="12">
    <source>
        <dbReference type="Pfam" id="PF11145"/>
    </source>
</evidence>
<comment type="pathway">
    <text evidence="3">Protein modification; protein ubiquitination.</text>
</comment>
<dbReference type="Pfam" id="PF11145">
    <property type="entry name" value="DUF2921"/>
    <property type="match status" value="1"/>
</dbReference>
<keyword evidence="6 10" id="KW-0812">Transmembrane</keyword>
<evidence type="ECO:0000256" key="2">
    <source>
        <dbReference type="ARBA" id="ARBA00004127"/>
    </source>
</evidence>
<dbReference type="Proteomes" id="UP000092600">
    <property type="component" value="Unassembled WGS sequence"/>
</dbReference>
<feature type="signal peptide" evidence="11">
    <location>
        <begin position="1"/>
        <end position="38"/>
    </location>
</feature>
<dbReference type="PANTHER" id="PTHR33389">
    <property type="entry name" value="FAMILY PROTEIN, PUTATIVE (DUF2921)-RELATED"/>
    <property type="match status" value="1"/>
</dbReference>
<evidence type="ECO:0000259" key="13">
    <source>
        <dbReference type="Pfam" id="PF25333"/>
    </source>
</evidence>
<evidence type="ECO:0000256" key="1">
    <source>
        <dbReference type="ARBA" id="ARBA00000900"/>
    </source>
</evidence>
<keyword evidence="9 10" id="KW-0472">Membrane</keyword>
<feature type="transmembrane region" description="Helical" evidence="10">
    <location>
        <begin position="667"/>
        <end position="691"/>
    </location>
</feature>
<evidence type="ECO:0000256" key="10">
    <source>
        <dbReference type="SAM" id="Phobius"/>
    </source>
</evidence>
<dbReference type="PANTHER" id="PTHR33389:SF18">
    <property type="entry name" value="OS01G0677900 PROTEIN"/>
    <property type="match status" value="1"/>
</dbReference>
<comment type="subcellular location">
    <subcellularLocation>
        <location evidence="2">Endomembrane system</location>
        <topology evidence="2">Multi-pass membrane protein</topology>
    </subcellularLocation>
</comment>
<evidence type="ECO:0000256" key="9">
    <source>
        <dbReference type="ARBA" id="ARBA00023136"/>
    </source>
</evidence>
<dbReference type="InterPro" id="IPR021319">
    <property type="entry name" value="DUF2921"/>
</dbReference>
<keyword evidence="8 10" id="KW-1133">Transmembrane helix</keyword>
<evidence type="ECO:0000256" key="4">
    <source>
        <dbReference type="ARBA" id="ARBA00012483"/>
    </source>
</evidence>
<feature type="domain" description="SWEET-like" evidence="12">
    <location>
        <begin position="624"/>
        <end position="902"/>
    </location>
</feature>
<keyword evidence="7" id="KW-0833">Ubl conjugation pathway</keyword>
<dbReference type="GO" id="GO:0061630">
    <property type="term" value="F:ubiquitin protein ligase activity"/>
    <property type="evidence" value="ECO:0007669"/>
    <property type="project" value="UniProtKB-EC"/>
</dbReference>
<feature type="transmembrane region" description="Helical" evidence="10">
    <location>
        <begin position="634"/>
        <end position="655"/>
    </location>
</feature>
<keyword evidence="11" id="KW-0732">Signal</keyword>
<name>A0A199UP31_ANACO</name>
<sequence length="918" mass="101440">MASPPPSLSTNTMARVRVSHSLLLLLLLILSSLSPSSSYNTTFSDHCGGASPEPSSAADAAASAASFRISNGYFAGAGAAALFGRDSAAASPFVRSFSFYPRSVRQTLTPGVLRIAGTLTLRGGGGGGFPAGGGKLAEGRPRLHRVRPRLPRPFSLRASATFDLDGAWSEHTGELCMVGSGLGRSMEGNSLSLAAVFKLNYSKASNLSTSFITGSLVSIDAPDSSNHFDPLSVVAYTEENYEYTHIAAAENSCSRYDVREESLGFNSSFSCQSLTNLMQTRFRLDSNGSLDFSGDYMSVNRFRCTDDGKVRMYLVFTNWSTIPRYRFLVGDKALVGEGVWDQKRNRLCAVACNVLIPNDSTLNFSVGDCSLRMSFWFPAVWSIKRRSNVLGQIWSDRRESNLDNISTVSFMSIGNYANNLPGVKYNYTMMDAMSGSCMKDVLKKGKKGIYPAGKSSNDFVFNFFAENSEGKNARGYANLVTIGEVYLGGSSMWNIAGPLPNQALEALNHGLVNVSYQIFYTFSNKSSSMNEPTEISAEGVYNTETGSLCLVGCRYIGSLDYAKVRGMNDSIDCEIVLNFQFAPLNAKSREHLKGIIRSKRERSDLLFFEPLEITSYGIYVNQAVESIQRMDLEIAMVLISSTFSCIFVGMQLFHVKKNPDVLPSISITMLVILTLSYMIPLVLNFEALFFTRRNKQNILSWSGGWLEANEIIVRVITMVAFLLQVRLLQVAWTARSADENKRGFWVAERKGLWFCLPLYLIGGLTAWFIHIQSSNRIQSKVSVLVYVRQRTLWEDLISYAGLILDGFLLPQFTFNLFSNSKDKSLASSFYVGNTLVRALPHVYDAYRARRNVPLFMSSYLYASPGEDLYTLAWDIVIPCVGILLAALIYLQQRFGGACFLPSKHKQSIGYEMVPVVSS</sequence>
<feature type="domain" description="DUF2921" evidence="13">
    <location>
        <begin position="44"/>
        <end position="232"/>
    </location>
</feature>
<evidence type="ECO:0000313" key="14">
    <source>
        <dbReference type="EMBL" id="OAY66553.1"/>
    </source>
</evidence>
<evidence type="ECO:0000256" key="11">
    <source>
        <dbReference type="SAM" id="SignalP"/>
    </source>
</evidence>
<evidence type="ECO:0000313" key="15">
    <source>
        <dbReference type="Proteomes" id="UP000092600"/>
    </source>
</evidence>
<dbReference type="GO" id="GO:0012505">
    <property type="term" value="C:endomembrane system"/>
    <property type="evidence" value="ECO:0007669"/>
    <property type="project" value="UniProtKB-SubCell"/>
</dbReference>
<gene>
    <name evidence="14" type="ORF">ACMD2_10453</name>
</gene>
<organism evidence="14 15">
    <name type="scientific">Ananas comosus</name>
    <name type="common">Pineapple</name>
    <name type="synonym">Ananas ananas</name>
    <dbReference type="NCBI Taxonomy" id="4615"/>
    <lineage>
        <taxon>Eukaryota</taxon>
        <taxon>Viridiplantae</taxon>
        <taxon>Streptophyta</taxon>
        <taxon>Embryophyta</taxon>
        <taxon>Tracheophyta</taxon>
        <taxon>Spermatophyta</taxon>
        <taxon>Magnoliopsida</taxon>
        <taxon>Liliopsida</taxon>
        <taxon>Poales</taxon>
        <taxon>Bromeliaceae</taxon>
        <taxon>Bromelioideae</taxon>
        <taxon>Ananas</taxon>
    </lineage>
</organism>
<evidence type="ECO:0000256" key="6">
    <source>
        <dbReference type="ARBA" id="ARBA00022692"/>
    </source>
</evidence>
<feature type="transmembrane region" description="Helical" evidence="10">
    <location>
        <begin position="868"/>
        <end position="890"/>
    </location>
</feature>
<dbReference type="AlphaFoldDB" id="A0A199UP31"/>
<keyword evidence="5" id="KW-0808">Transferase</keyword>
<feature type="chain" id="PRO_5008285363" description="RING-type E3 ubiquitin transferase" evidence="11">
    <location>
        <begin position="39"/>
        <end position="918"/>
    </location>
</feature>
<dbReference type="EMBL" id="LSRQ01006110">
    <property type="protein sequence ID" value="OAY66553.1"/>
    <property type="molecule type" value="Genomic_DNA"/>
</dbReference>
<accession>A0A199UP31</accession>
<evidence type="ECO:0000256" key="8">
    <source>
        <dbReference type="ARBA" id="ARBA00022989"/>
    </source>
</evidence>
<dbReference type="Pfam" id="PF25333">
    <property type="entry name" value="DUF2921_N"/>
    <property type="match status" value="3"/>
</dbReference>
<evidence type="ECO:0000256" key="5">
    <source>
        <dbReference type="ARBA" id="ARBA00022679"/>
    </source>
</evidence>
<protein>
    <recommendedName>
        <fullName evidence="4">RING-type E3 ubiquitin transferase</fullName>
        <ecNumber evidence="4">2.3.2.27</ecNumber>
    </recommendedName>
</protein>
<feature type="transmembrane region" description="Helical" evidence="10">
    <location>
        <begin position="752"/>
        <end position="771"/>
    </location>
</feature>
<feature type="domain" description="DUF2921" evidence="13">
    <location>
        <begin position="441"/>
        <end position="611"/>
    </location>
</feature>
<dbReference type="EC" id="2.3.2.27" evidence="4"/>
<feature type="transmembrane region" description="Helical" evidence="10">
    <location>
        <begin position="711"/>
        <end position="732"/>
    </location>
</feature>